<proteinExistence type="predicted"/>
<dbReference type="InterPro" id="IPR036583">
    <property type="entry name" value="23S_rRNA_IVS_sf"/>
</dbReference>
<sequence>MTKTYRELIVWQKSYKLSLLIYEQTSRFPKSEIYSLTSQVRRAVVSIPSNIAEGYCRYSKKEYIQFLQIAYGSGAELETQVLLAKDLKYISEKDYYEMSDLLLEVMKMLNSLIAKVRSSI</sequence>
<keyword evidence="1" id="KW-0687">Ribonucleoprotein</keyword>
<dbReference type="GO" id="GO:0005840">
    <property type="term" value="C:ribosome"/>
    <property type="evidence" value="ECO:0007669"/>
    <property type="project" value="UniProtKB-KW"/>
</dbReference>
<dbReference type="PANTHER" id="PTHR38471:SF2">
    <property type="entry name" value="FOUR HELIX BUNDLE PROTEIN"/>
    <property type="match status" value="1"/>
</dbReference>
<gene>
    <name evidence="1" type="ORF">UR35_C0006G0041</name>
</gene>
<dbReference type="SUPFAM" id="SSF158446">
    <property type="entry name" value="IVS-encoded protein-like"/>
    <property type="match status" value="1"/>
</dbReference>
<dbReference type="AlphaFoldDB" id="A0A0G0A0S0"/>
<name>A0A0G0A0S0_9BACT</name>
<reference evidence="1 2" key="1">
    <citation type="journal article" date="2015" name="Nature">
        <title>rRNA introns, odd ribosomes, and small enigmatic genomes across a large radiation of phyla.</title>
        <authorList>
            <person name="Brown C.T."/>
            <person name="Hug L.A."/>
            <person name="Thomas B.C."/>
            <person name="Sharon I."/>
            <person name="Castelle C.J."/>
            <person name="Singh A."/>
            <person name="Wilkins M.J."/>
            <person name="Williams K.H."/>
            <person name="Banfield J.F."/>
        </authorList>
    </citation>
    <scope>NUCLEOTIDE SEQUENCE [LARGE SCALE GENOMIC DNA]</scope>
</reference>
<dbReference type="STRING" id="1618566.UR35_C0006G0041"/>
<dbReference type="InterPro" id="IPR012657">
    <property type="entry name" value="23S_rRNA-intervening_sequence"/>
</dbReference>
<evidence type="ECO:0000313" key="2">
    <source>
        <dbReference type="Proteomes" id="UP000034778"/>
    </source>
</evidence>
<dbReference type="Pfam" id="PF05635">
    <property type="entry name" value="23S_rRNA_IVP"/>
    <property type="match status" value="1"/>
</dbReference>
<keyword evidence="1" id="KW-0689">Ribosomal protein</keyword>
<dbReference type="PANTHER" id="PTHR38471">
    <property type="entry name" value="FOUR HELIX BUNDLE PROTEIN"/>
    <property type="match status" value="1"/>
</dbReference>
<protein>
    <submittedName>
        <fullName evidence="1">S23 ribosomal protein</fullName>
    </submittedName>
</protein>
<dbReference type="Gene3D" id="1.20.1440.60">
    <property type="entry name" value="23S rRNA-intervening sequence"/>
    <property type="match status" value="1"/>
</dbReference>
<evidence type="ECO:0000313" key="1">
    <source>
        <dbReference type="EMBL" id="KKP44806.1"/>
    </source>
</evidence>
<accession>A0A0G0A0S0</accession>
<organism evidence="1 2">
    <name type="scientific">Candidatus Woesebacteria bacterium GW2011_GWB1_33_22</name>
    <dbReference type="NCBI Taxonomy" id="1618566"/>
    <lineage>
        <taxon>Bacteria</taxon>
        <taxon>Candidatus Woeseibacteriota</taxon>
    </lineage>
</organism>
<dbReference type="NCBIfam" id="NF008911">
    <property type="entry name" value="PRK12275.1-2"/>
    <property type="match status" value="1"/>
</dbReference>
<dbReference type="NCBIfam" id="TIGR02436">
    <property type="entry name" value="four helix bundle protein"/>
    <property type="match status" value="1"/>
</dbReference>
<dbReference type="EMBL" id="LBOW01000006">
    <property type="protein sequence ID" value="KKP44806.1"/>
    <property type="molecule type" value="Genomic_DNA"/>
</dbReference>
<comment type="caution">
    <text evidence="1">The sequence shown here is derived from an EMBL/GenBank/DDBJ whole genome shotgun (WGS) entry which is preliminary data.</text>
</comment>
<dbReference type="Proteomes" id="UP000034778">
    <property type="component" value="Unassembled WGS sequence"/>
</dbReference>
<dbReference type="CDD" id="cd16377">
    <property type="entry name" value="23S_rRNA_IVP_like"/>
    <property type="match status" value="1"/>
</dbReference>